<dbReference type="Gene3D" id="1.10.287.130">
    <property type="match status" value="1"/>
</dbReference>
<dbReference type="SMART" id="SM00388">
    <property type="entry name" value="HisKA"/>
    <property type="match status" value="1"/>
</dbReference>
<organism evidence="19 20">
    <name type="scientific">Banduia mediterranea</name>
    <dbReference type="NCBI Taxonomy" id="3075609"/>
    <lineage>
        <taxon>Bacteria</taxon>
        <taxon>Pseudomonadati</taxon>
        <taxon>Pseudomonadota</taxon>
        <taxon>Gammaproteobacteria</taxon>
        <taxon>Nevskiales</taxon>
        <taxon>Algiphilaceae</taxon>
        <taxon>Banduia</taxon>
    </lineage>
</organism>
<evidence type="ECO:0000256" key="7">
    <source>
        <dbReference type="ARBA" id="ARBA00022679"/>
    </source>
</evidence>
<evidence type="ECO:0000256" key="1">
    <source>
        <dbReference type="ARBA" id="ARBA00000085"/>
    </source>
</evidence>
<keyword evidence="12 16" id="KW-1133">Transmembrane helix</keyword>
<dbReference type="Pfam" id="PF00672">
    <property type="entry name" value="HAMP"/>
    <property type="match status" value="1"/>
</dbReference>
<dbReference type="EMBL" id="JAVRIC010000011">
    <property type="protein sequence ID" value="MDT0497549.1"/>
    <property type="molecule type" value="Genomic_DNA"/>
</dbReference>
<feature type="domain" description="HAMP" evidence="18">
    <location>
        <begin position="181"/>
        <end position="233"/>
    </location>
</feature>
<comment type="subcellular location">
    <subcellularLocation>
        <location evidence="2">Cell inner membrane</location>
        <topology evidence="2">Multi-pass membrane protein</topology>
    </subcellularLocation>
</comment>
<evidence type="ECO:0000313" key="19">
    <source>
        <dbReference type="EMBL" id="MDT0497549.1"/>
    </source>
</evidence>
<evidence type="ECO:0000256" key="8">
    <source>
        <dbReference type="ARBA" id="ARBA00022692"/>
    </source>
</evidence>
<evidence type="ECO:0000256" key="6">
    <source>
        <dbReference type="ARBA" id="ARBA00022553"/>
    </source>
</evidence>
<evidence type="ECO:0000256" key="3">
    <source>
        <dbReference type="ARBA" id="ARBA00012438"/>
    </source>
</evidence>
<dbReference type="InterPro" id="IPR036097">
    <property type="entry name" value="HisK_dim/P_sf"/>
</dbReference>
<evidence type="ECO:0000256" key="5">
    <source>
        <dbReference type="ARBA" id="ARBA00022519"/>
    </source>
</evidence>
<dbReference type="InterPro" id="IPR005467">
    <property type="entry name" value="His_kinase_dom"/>
</dbReference>
<dbReference type="InterPro" id="IPR036890">
    <property type="entry name" value="HATPase_C_sf"/>
</dbReference>
<evidence type="ECO:0000313" key="20">
    <source>
        <dbReference type="Proteomes" id="UP001254608"/>
    </source>
</evidence>
<name>A0ABU2WIS6_9GAMM</name>
<evidence type="ECO:0000256" key="13">
    <source>
        <dbReference type="ARBA" id="ARBA00023012"/>
    </source>
</evidence>
<keyword evidence="20" id="KW-1185">Reference proteome</keyword>
<evidence type="ECO:0000256" key="16">
    <source>
        <dbReference type="SAM" id="Phobius"/>
    </source>
</evidence>
<evidence type="ECO:0000256" key="11">
    <source>
        <dbReference type="ARBA" id="ARBA00022840"/>
    </source>
</evidence>
<comment type="caution">
    <text evidence="19">The sequence shown here is derived from an EMBL/GenBank/DDBJ whole genome shotgun (WGS) entry which is preliminary data.</text>
</comment>
<dbReference type="InterPro" id="IPR003661">
    <property type="entry name" value="HisK_dim/P_dom"/>
</dbReference>
<feature type="transmembrane region" description="Helical" evidence="16">
    <location>
        <begin position="159"/>
        <end position="180"/>
    </location>
</feature>
<dbReference type="PROSITE" id="PS50885">
    <property type="entry name" value="HAMP"/>
    <property type="match status" value="1"/>
</dbReference>
<dbReference type="InterPro" id="IPR003660">
    <property type="entry name" value="HAMP_dom"/>
</dbReference>
<dbReference type="Proteomes" id="UP001254608">
    <property type="component" value="Unassembled WGS sequence"/>
</dbReference>
<keyword evidence="10" id="KW-0418">Kinase</keyword>
<comment type="catalytic activity">
    <reaction evidence="1">
        <text>ATP + protein L-histidine = ADP + protein N-phospho-L-histidine.</text>
        <dbReference type="EC" id="2.7.13.3"/>
    </reaction>
</comment>
<evidence type="ECO:0000256" key="9">
    <source>
        <dbReference type="ARBA" id="ARBA00022741"/>
    </source>
</evidence>
<dbReference type="InterPro" id="IPR003594">
    <property type="entry name" value="HATPase_dom"/>
</dbReference>
<dbReference type="SUPFAM" id="SSF47384">
    <property type="entry name" value="Homodimeric domain of signal transducing histidine kinase"/>
    <property type="match status" value="1"/>
</dbReference>
<dbReference type="PANTHER" id="PTHR44936:SF5">
    <property type="entry name" value="SENSOR HISTIDINE KINASE ENVZ"/>
    <property type="match status" value="1"/>
</dbReference>
<evidence type="ECO:0000256" key="12">
    <source>
        <dbReference type="ARBA" id="ARBA00022989"/>
    </source>
</evidence>
<keyword evidence="8 16" id="KW-0812">Transmembrane</keyword>
<dbReference type="SMART" id="SM00387">
    <property type="entry name" value="HATPase_c"/>
    <property type="match status" value="1"/>
</dbReference>
<reference evidence="19 20" key="1">
    <citation type="submission" date="2023-09" db="EMBL/GenBank/DDBJ databases">
        <authorList>
            <person name="Rey-Velasco X."/>
        </authorList>
    </citation>
    <scope>NUCLEOTIDE SEQUENCE [LARGE SCALE GENOMIC DNA]</scope>
    <source>
        <strain evidence="19 20">W345</strain>
    </source>
</reference>
<keyword evidence="4" id="KW-1003">Cell membrane</keyword>
<dbReference type="Pfam" id="PF02518">
    <property type="entry name" value="HATPase_c"/>
    <property type="match status" value="1"/>
</dbReference>
<evidence type="ECO:0000256" key="15">
    <source>
        <dbReference type="SAM" id="MobiDB-lite"/>
    </source>
</evidence>
<dbReference type="InterPro" id="IPR050980">
    <property type="entry name" value="2C_sensor_his_kinase"/>
</dbReference>
<dbReference type="GO" id="GO:0005524">
    <property type="term" value="F:ATP binding"/>
    <property type="evidence" value="ECO:0007669"/>
    <property type="project" value="UniProtKB-KW"/>
</dbReference>
<keyword evidence="9" id="KW-0547">Nucleotide-binding</keyword>
<keyword evidence="6" id="KW-0597">Phosphoprotein</keyword>
<feature type="region of interest" description="Disordered" evidence="15">
    <location>
        <begin position="369"/>
        <end position="391"/>
    </location>
</feature>
<evidence type="ECO:0000256" key="4">
    <source>
        <dbReference type="ARBA" id="ARBA00022475"/>
    </source>
</evidence>
<dbReference type="CDD" id="cd00082">
    <property type="entry name" value="HisKA"/>
    <property type="match status" value="1"/>
</dbReference>
<feature type="transmembrane region" description="Helical" evidence="16">
    <location>
        <begin position="23"/>
        <end position="45"/>
    </location>
</feature>
<accession>A0ABU2WIS6</accession>
<dbReference type="PROSITE" id="PS50109">
    <property type="entry name" value="HIS_KIN"/>
    <property type="match status" value="1"/>
</dbReference>
<dbReference type="Gene3D" id="3.30.565.10">
    <property type="entry name" value="Histidine kinase-like ATPase, C-terminal domain"/>
    <property type="match status" value="1"/>
</dbReference>
<evidence type="ECO:0000256" key="2">
    <source>
        <dbReference type="ARBA" id="ARBA00004429"/>
    </source>
</evidence>
<dbReference type="PANTHER" id="PTHR44936">
    <property type="entry name" value="SENSOR PROTEIN CREC"/>
    <property type="match status" value="1"/>
</dbReference>
<dbReference type="CDD" id="cd06225">
    <property type="entry name" value="HAMP"/>
    <property type="match status" value="1"/>
</dbReference>
<evidence type="ECO:0000259" key="18">
    <source>
        <dbReference type="PROSITE" id="PS50885"/>
    </source>
</evidence>
<protein>
    <recommendedName>
        <fullName evidence="3">histidine kinase</fullName>
        <ecNumber evidence="3">2.7.13.3</ecNumber>
    </recommendedName>
</protein>
<evidence type="ECO:0000256" key="14">
    <source>
        <dbReference type="ARBA" id="ARBA00023136"/>
    </source>
</evidence>
<gene>
    <name evidence="19" type="ORF">RM530_09260</name>
</gene>
<dbReference type="RefSeq" id="WP_311364942.1">
    <property type="nucleotide sequence ID" value="NZ_JAVRIC010000011.1"/>
</dbReference>
<keyword evidence="11 19" id="KW-0067">ATP-binding</keyword>
<evidence type="ECO:0000256" key="10">
    <source>
        <dbReference type="ARBA" id="ARBA00022777"/>
    </source>
</evidence>
<dbReference type="Pfam" id="PF00512">
    <property type="entry name" value="HisKA"/>
    <property type="match status" value="1"/>
</dbReference>
<dbReference type="EC" id="2.7.13.3" evidence="3"/>
<proteinExistence type="predicted"/>
<evidence type="ECO:0000259" key="17">
    <source>
        <dbReference type="PROSITE" id="PS50109"/>
    </source>
</evidence>
<keyword evidence="5" id="KW-0997">Cell inner membrane</keyword>
<keyword evidence="13" id="KW-0902">Two-component regulatory system</keyword>
<keyword evidence="7" id="KW-0808">Transferase</keyword>
<keyword evidence="14 16" id="KW-0472">Membrane</keyword>
<feature type="domain" description="Histidine kinase" evidence="17">
    <location>
        <begin position="241"/>
        <end position="433"/>
    </location>
</feature>
<dbReference type="SUPFAM" id="SSF55874">
    <property type="entry name" value="ATPase domain of HSP90 chaperone/DNA topoisomerase II/histidine kinase"/>
    <property type="match status" value="1"/>
</dbReference>
<sequence length="438" mass="48330">MAGPGSGSGSSILTAPSAHQQTFFAVASAVVVTIGSAITLAWVFIAGVQFDSVGDLVQAQYRLAQYIYATADSDEQAREILKGSGLELSREPPSLGTPLSPIRITARSVARRASERLGVPVEVRRDGEQRVVFWIGPTPDIGGDWLALPLAYDPGNVRLLILIWFAAVAAAIIVASWWLAGQINRPLQRLAAATRTLAEGKPLPPAREEGPREVRQLAAALGDADRRLRDDLQERKLMLASISHDLRTPLARMQLSVDLLKGDEDTHLAIEQDIGEINAILDRFMEYVRDGREEPFAHTDLAVLVREAAQRYRAQMRIEVEVAQHLDAQCRPQALQRLLHNLLDNAVRHGRPPIQLSCRRRGNTIELSVRDHGEGLPPTAQEQLGRRPNLSEERRHGYGLHIVQRIAAAHGGIVKFRDARPGTRVRFVWPDPRGNPEA</sequence>